<keyword evidence="3" id="KW-0963">Cytoplasm</keyword>
<dbReference type="Gene3D" id="3.40.50.12370">
    <property type="match status" value="1"/>
</dbReference>
<comment type="caution">
    <text evidence="6">The sequence shown here is derived from an EMBL/GenBank/DDBJ whole genome shotgun (WGS) entry which is preliminary data.</text>
</comment>
<dbReference type="Proteomes" id="UP000295554">
    <property type="component" value="Unassembled WGS sequence"/>
</dbReference>
<gene>
    <name evidence="6" type="ORF">E2F43_10620</name>
</gene>
<feature type="domain" description="UspA" evidence="5">
    <location>
        <begin position="167"/>
        <end position="288"/>
    </location>
</feature>
<comment type="function">
    <text evidence="4">Required for resistance to DNA-damaging agents.</text>
</comment>
<dbReference type="InterPro" id="IPR006016">
    <property type="entry name" value="UspA"/>
</dbReference>
<evidence type="ECO:0000256" key="3">
    <source>
        <dbReference type="ARBA" id="ARBA00022490"/>
    </source>
</evidence>
<proteinExistence type="inferred from homology"/>
<dbReference type="RefSeq" id="WP_133212416.1">
    <property type="nucleotide sequence ID" value="NZ_SMSE01000002.1"/>
</dbReference>
<dbReference type="OrthoDB" id="239260at2"/>
<dbReference type="SUPFAM" id="SSF52402">
    <property type="entry name" value="Adenine nucleotide alpha hydrolases-like"/>
    <property type="match status" value="2"/>
</dbReference>
<sequence>MGKILVIADQKDSAIATGRGLELAARLGYSVDVYAFVYAPLGRLKQTAAERNALKQRLLEDREAEVQARIDKLSREGQKVKLKVVWQKDVAPWVVGHCGKTAYEMVVKTGRRSESIANTSTDWQLLRECPAPVLIVAKKKWRRTQPVMAALDLSSRIAAKKQLNATILSQAIALAEAMDEQLHIICAVEVPTLLEDLDLIDSRSYVAEAKQAMAPHIKALARQFDLPLKAFVVKRGPVEKVITSQAASMRAQMVVMGTVGRKGVRAKLIGNTAERVLGQLKTDVLALKP</sequence>
<dbReference type="PANTHER" id="PTHR47892">
    <property type="entry name" value="UNIVERSAL STRESS PROTEIN E"/>
    <property type="match status" value="1"/>
</dbReference>
<evidence type="ECO:0000256" key="4">
    <source>
        <dbReference type="ARBA" id="ARBA00037131"/>
    </source>
</evidence>
<comment type="subcellular location">
    <subcellularLocation>
        <location evidence="1">Cytoplasm</location>
    </subcellularLocation>
</comment>
<dbReference type="Pfam" id="PF00582">
    <property type="entry name" value="Usp"/>
    <property type="match status" value="2"/>
</dbReference>
<dbReference type="GO" id="GO:0005737">
    <property type="term" value="C:cytoplasm"/>
    <property type="evidence" value="ECO:0007669"/>
    <property type="project" value="UniProtKB-SubCell"/>
</dbReference>
<dbReference type="AlphaFoldDB" id="A0A4R5LSP6"/>
<dbReference type="PRINTS" id="PR01438">
    <property type="entry name" value="UNVRSLSTRESS"/>
</dbReference>
<evidence type="ECO:0000256" key="2">
    <source>
        <dbReference type="ARBA" id="ARBA00008791"/>
    </source>
</evidence>
<evidence type="ECO:0000313" key="7">
    <source>
        <dbReference type="Proteomes" id="UP000295554"/>
    </source>
</evidence>
<comment type="similarity">
    <text evidence="2">Belongs to the universal stress protein A family.</text>
</comment>
<evidence type="ECO:0000259" key="5">
    <source>
        <dbReference type="Pfam" id="PF00582"/>
    </source>
</evidence>
<protein>
    <submittedName>
        <fullName evidence="6">Universal stress protein</fullName>
    </submittedName>
</protein>
<evidence type="ECO:0000313" key="6">
    <source>
        <dbReference type="EMBL" id="TDG13942.1"/>
    </source>
</evidence>
<dbReference type="InterPro" id="IPR006015">
    <property type="entry name" value="Universal_stress_UspA"/>
</dbReference>
<name>A0A4R5LSP6_9GAMM</name>
<dbReference type="EMBL" id="SMSE01000002">
    <property type="protein sequence ID" value="TDG13942.1"/>
    <property type="molecule type" value="Genomic_DNA"/>
</dbReference>
<reference evidence="6 7" key="1">
    <citation type="submission" date="2019-03" db="EMBL/GenBank/DDBJ databases">
        <title>Seongchinamella monodicae gen. nov., sp. nov., a novel member of the Gammaproteobacteria isolated from a tidal mudflat of beach.</title>
        <authorList>
            <person name="Yang H.G."/>
            <person name="Kang J.W."/>
            <person name="Lee S.D."/>
        </authorList>
    </citation>
    <scope>NUCLEOTIDE SEQUENCE [LARGE SCALE GENOMIC DNA]</scope>
    <source>
        <strain evidence="6 7">GH4-78</strain>
    </source>
</reference>
<feature type="domain" description="UspA" evidence="5">
    <location>
        <begin position="2"/>
        <end position="136"/>
    </location>
</feature>
<accession>A0A4R5LSP6</accession>
<evidence type="ECO:0000256" key="1">
    <source>
        <dbReference type="ARBA" id="ARBA00004496"/>
    </source>
</evidence>
<dbReference type="PANTHER" id="PTHR47892:SF1">
    <property type="entry name" value="UNIVERSAL STRESS PROTEIN E"/>
    <property type="match status" value="1"/>
</dbReference>
<keyword evidence="7" id="KW-1185">Reference proteome</keyword>
<organism evidence="6 7">
    <name type="scientific">Seongchinamella unica</name>
    <dbReference type="NCBI Taxonomy" id="2547392"/>
    <lineage>
        <taxon>Bacteria</taxon>
        <taxon>Pseudomonadati</taxon>
        <taxon>Pseudomonadota</taxon>
        <taxon>Gammaproteobacteria</taxon>
        <taxon>Cellvibrionales</taxon>
        <taxon>Halieaceae</taxon>
        <taxon>Seongchinamella</taxon>
    </lineage>
</organism>